<dbReference type="Gene3D" id="1.25.40.20">
    <property type="entry name" value="Ankyrin repeat-containing domain"/>
    <property type="match status" value="1"/>
</dbReference>
<evidence type="ECO:0000313" key="2">
    <source>
        <dbReference type="Proteomes" id="UP000198211"/>
    </source>
</evidence>
<dbReference type="InterPro" id="IPR052050">
    <property type="entry name" value="SecEffector_AnkRepeat"/>
</dbReference>
<gene>
    <name evidence="1" type="ORF">PHMEG_0006347</name>
</gene>
<dbReference type="InterPro" id="IPR002110">
    <property type="entry name" value="Ankyrin_rpt"/>
</dbReference>
<keyword evidence="2" id="KW-1185">Reference proteome</keyword>
<accession>A0A225WQW0</accession>
<protein>
    <submittedName>
        <fullName evidence="1">Uncharacterized protein</fullName>
    </submittedName>
</protein>
<dbReference type="Proteomes" id="UP000198211">
    <property type="component" value="Unassembled WGS sequence"/>
</dbReference>
<dbReference type="InterPro" id="IPR036770">
    <property type="entry name" value="Ankyrin_rpt-contain_sf"/>
</dbReference>
<dbReference type="Pfam" id="PF12796">
    <property type="entry name" value="Ank_2"/>
    <property type="match status" value="1"/>
</dbReference>
<dbReference type="PANTHER" id="PTHR46586">
    <property type="entry name" value="ANKYRIN REPEAT-CONTAINING PROTEIN"/>
    <property type="match status" value="1"/>
</dbReference>
<evidence type="ECO:0000313" key="1">
    <source>
        <dbReference type="EMBL" id="OWZ19407.1"/>
    </source>
</evidence>
<name>A0A225WQW0_9STRA</name>
<dbReference type="STRING" id="4795.A0A225WQW0"/>
<dbReference type="SUPFAM" id="SSF48403">
    <property type="entry name" value="Ankyrin repeat"/>
    <property type="match status" value="1"/>
</dbReference>
<organism evidence="1 2">
    <name type="scientific">Phytophthora megakarya</name>
    <dbReference type="NCBI Taxonomy" id="4795"/>
    <lineage>
        <taxon>Eukaryota</taxon>
        <taxon>Sar</taxon>
        <taxon>Stramenopiles</taxon>
        <taxon>Oomycota</taxon>
        <taxon>Peronosporomycetes</taxon>
        <taxon>Peronosporales</taxon>
        <taxon>Peronosporaceae</taxon>
        <taxon>Phytophthora</taxon>
    </lineage>
</organism>
<dbReference type="AlphaFoldDB" id="A0A225WQW0"/>
<feature type="non-terminal residue" evidence="1">
    <location>
        <position position="178"/>
    </location>
</feature>
<reference evidence="2" key="1">
    <citation type="submission" date="2017-03" db="EMBL/GenBank/DDBJ databases">
        <title>Phytopthora megakarya and P. palmivora, two closely related causual agents of cacao black pod achieved similar genome size and gene model numbers by different mechanisms.</title>
        <authorList>
            <person name="Ali S."/>
            <person name="Shao J."/>
            <person name="Larry D.J."/>
            <person name="Kronmiller B."/>
            <person name="Shen D."/>
            <person name="Strem M.D."/>
            <person name="Melnick R.L."/>
            <person name="Guiltinan M.J."/>
            <person name="Tyler B.M."/>
            <person name="Meinhardt L.W."/>
            <person name="Bailey B.A."/>
        </authorList>
    </citation>
    <scope>NUCLEOTIDE SEQUENCE [LARGE SCALE GENOMIC DNA]</scope>
    <source>
        <strain evidence="2">zdho120</strain>
    </source>
</reference>
<proteinExistence type="predicted"/>
<dbReference type="EMBL" id="NBNE01000446">
    <property type="protein sequence ID" value="OWZ19407.1"/>
    <property type="molecule type" value="Genomic_DNA"/>
</dbReference>
<dbReference type="OrthoDB" id="60283at2759"/>
<dbReference type="PANTHER" id="PTHR46586:SF3">
    <property type="entry name" value="ANKYRIN REPEAT-CONTAINING PROTEIN"/>
    <property type="match status" value="1"/>
</dbReference>
<comment type="caution">
    <text evidence="1">The sequence shown here is derived from an EMBL/GenBank/DDBJ whole genome shotgun (WGS) entry which is preliminary data.</text>
</comment>
<sequence>MNARPVLTTAVVVSRECLSAHGVESLTHVVSLLNDYLDVFTYYWTVSRACKRGISRRGLEYLAKRDPAWGDGDDAAFVAVKKNYLHVLKWLNECYPDRTSWGNRQGRCFMNIAAENGHFDVLKWLHANRPEGCTTFAMNIAASKGNLAMVQWLHENRNDKCTKQAMDDAAENGHLEVV</sequence>